<evidence type="ECO:0000256" key="4">
    <source>
        <dbReference type="ARBA" id="ARBA00024863"/>
    </source>
</evidence>
<evidence type="ECO:0000256" key="3">
    <source>
        <dbReference type="ARBA" id="ARBA00023036"/>
    </source>
</evidence>
<dbReference type="WBParaSite" id="ALUE_0000544601-mRNA-1">
    <property type="protein sequence ID" value="ALUE_0000544601-mRNA-1"/>
    <property type="gene ID" value="ALUE_0000544601"/>
</dbReference>
<dbReference type="Pfam" id="PF16457">
    <property type="entry name" value="PH_12"/>
    <property type="match status" value="1"/>
</dbReference>
<dbReference type="Pfam" id="PF11841">
    <property type="entry name" value="ELMO_ARM"/>
    <property type="match status" value="1"/>
</dbReference>
<evidence type="ECO:0000313" key="7">
    <source>
        <dbReference type="WBParaSite" id="ALUE_0000544601-mRNA-1"/>
    </source>
</evidence>
<dbReference type="Gene3D" id="2.30.29.30">
    <property type="entry name" value="Pleckstrin-homology domain (PH domain)/Phosphotyrosine-binding domain (PTB)"/>
    <property type="match status" value="1"/>
</dbReference>
<accession>A0A9J2P6Y5</accession>
<dbReference type="InterPro" id="IPR001849">
    <property type="entry name" value="PH_domain"/>
</dbReference>
<keyword evidence="1" id="KW-0053">Apoptosis</keyword>
<dbReference type="GO" id="GO:0007015">
    <property type="term" value="P:actin filament organization"/>
    <property type="evidence" value="ECO:0007669"/>
    <property type="project" value="TreeGrafter"/>
</dbReference>
<organism evidence="6 7">
    <name type="scientific">Ascaris lumbricoides</name>
    <name type="common">Giant roundworm</name>
    <dbReference type="NCBI Taxonomy" id="6252"/>
    <lineage>
        <taxon>Eukaryota</taxon>
        <taxon>Metazoa</taxon>
        <taxon>Ecdysozoa</taxon>
        <taxon>Nematoda</taxon>
        <taxon>Chromadorea</taxon>
        <taxon>Rhabditida</taxon>
        <taxon>Spirurina</taxon>
        <taxon>Ascaridomorpha</taxon>
        <taxon>Ascaridoidea</taxon>
        <taxon>Ascarididae</taxon>
        <taxon>Ascaris</taxon>
    </lineage>
</organism>
<dbReference type="GO" id="GO:0006915">
    <property type="term" value="P:apoptotic process"/>
    <property type="evidence" value="ECO:0007669"/>
    <property type="project" value="UniProtKB-KW"/>
</dbReference>
<name>A0A9J2P6Y5_ASCLU</name>
<protein>
    <submittedName>
        <fullName evidence="7">ELMO domain-containing protein</fullName>
    </submittedName>
</protein>
<evidence type="ECO:0000313" key="6">
    <source>
        <dbReference type="Proteomes" id="UP000036681"/>
    </source>
</evidence>
<evidence type="ECO:0000256" key="1">
    <source>
        <dbReference type="ARBA" id="ARBA00022703"/>
    </source>
</evidence>
<dbReference type="PROSITE" id="PS51335">
    <property type="entry name" value="ELMO"/>
    <property type="match status" value="1"/>
</dbReference>
<dbReference type="Proteomes" id="UP000036681">
    <property type="component" value="Unplaced"/>
</dbReference>
<dbReference type="GO" id="GO:0006909">
    <property type="term" value="P:phagocytosis"/>
    <property type="evidence" value="ECO:0007669"/>
    <property type="project" value="UniProtKB-KW"/>
</dbReference>
<dbReference type="AlphaFoldDB" id="A0A9J2P6Y5"/>
<dbReference type="GO" id="GO:0005886">
    <property type="term" value="C:plasma membrane"/>
    <property type="evidence" value="ECO:0007669"/>
    <property type="project" value="TreeGrafter"/>
</dbReference>
<dbReference type="InterPro" id="IPR006816">
    <property type="entry name" value="ELMO_dom"/>
</dbReference>
<comment type="function">
    <text evidence="4">Involved in cytoskeletal rearrangements required for phagocytosis of apoptotic cells and cell motility. Acts in association with DOCK1 and CRK. Was initially proposed to be required in complex with DOCK1 to activate Rac Rho small GTPases. May enhance the guanine nucleotide exchange factor (GEF) activity of DOCK1.</text>
</comment>
<reference evidence="7" key="1">
    <citation type="submission" date="2023-03" db="UniProtKB">
        <authorList>
            <consortium name="WormBaseParasite"/>
        </authorList>
    </citation>
    <scope>IDENTIFICATION</scope>
</reference>
<dbReference type="GO" id="GO:0048870">
    <property type="term" value="P:cell motility"/>
    <property type="evidence" value="ECO:0007669"/>
    <property type="project" value="TreeGrafter"/>
</dbReference>
<dbReference type="Gene3D" id="1.25.10.10">
    <property type="entry name" value="Leucine-rich Repeat Variant"/>
    <property type="match status" value="1"/>
</dbReference>
<feature type="domain" description="ELMO" evidence="5">
    <location>
        <begin position="494"/>
        <end position="653"/>
    </location>
</feature>
<dbReference type="PANTHER" id="PTHR12771:SF56">
    <property type="entry name" value="CED-12"/>
    <property type="match status" value="1"/>
</dbReference>
<dbReference type="InterPro" id="IPR016024">
    <property type="entry name" value="ARM-type_fold"/>
</dbReference>
<evidence type="ECO:0000256" key="2">
    <source>
        <dbReference type="ARBA" id="ARBA00022907"/>
    </source>
</evidence>
<dbReference type="InterPro" id="IPR011993">
    <property type="entry name" value="PH-like_dom_sf"/>
</dbReference>
<sequence>MFGRSATGFGGRQLRNISILLLLSRSSEFYPQQTALPIRPEQLPGGHLKQLVTRERRVARNFKRYDVCRVQALGQPEVKGKGAKLAKVTWVGSGQLPDPLFRTVVLISALKISNHLLVEFSQCHNDGVTPSNDEFEFSHFVEATQRSGYTTTRKHREGIGAVKLDPDIGKYIDADFGWGDGTSVPWTYVTFDKQVSVCCPLVLSNEVLSDLITRLGVELKLPQADKNLYALKFESRENDGAFLTDDNRTLIRQGFMLILTASPECYSRVIVERLRRSPNRVGEPRATLSQLAAICGDFAFASQFHRAGGITQLLEMLENGSYSDDVSAQSQLLQALLVLMEHSSLMQWTDVSDAFVSKIAENITGRAKQEDNTLLLSSLNIIDLVLNSKSEAQKQLVMREVPFESLIRHLEKSDERVIHNVLTLMNSLYSKASDEDKSIIVEHLHATPFRRAIENSVLRKCRQLDVGIEQQLITVQRVQFNELARKAMRPASETDIERLQQLKALNTDSGRGVHSTGMQEDRRHEWANFAIAVAETPPGSLAIDMISAFATHHSDSIAKISMENSLRVDGNAWSVPLVCVRLVQMLIDILHILNEPEEGDRLMVMLFKSDKPFVDLFAVMVRLFHRTWREMHASEEDINKVLAVVQKQMDICLSERPETLEKLEELLTAHSYPHMQKIWERERSAKEAEELQSDAGATRISATLYCRAHKEESKKRAQEWLHVWETLKKQINPERTVMYCRFNIDAQISSLGQLILGQQFWHWKLDPNEKTLLCTDCNASDNAVIIDPAVTIKIAISDIQRVSTGGEIGDGMHTLTKNKKNTAVRGLTLEVGDKPDVYHLVTSDEPIINAWMDGINALIGSERLSAQAQHQVDRFLNIELKMRLLQLDHVPNVCEIPPLPTNLDWIPRSKAMV</sequence>
<dbReference type="InterPro" id="IPR011989">
    <property type="entry name" value="ARM-like"/>
</dbReference>
<dbReference type="InterPro" id="IPR024574">
    <property type="entry name" value="ELMO_ARM"/>
</dbReference>
<dbReference type="InterPro" id="IPR050868">
    <property type="entry name" value="ELMO_domain-containing"/>
</dbReference>
<dbReference type="GO" id="GO:0017124">
    <property type="term" value="F:SH3 domain binding"/>
    <property type="evidence" value="ECO:0007669"/>
    <property type="project" value="UniProtKB-KW"/>
</dbReference>
<keyword evidence="2" id="KW-0581">Phagocytosis</keyword>
<dbReference type="SUPFAM" id="SSF48371">
    <property type="entry name" value="ARM repeat"/>
    <property type="match status" value="1"/>
</dbReference>
<keyword evidence="6" id="KW-1185">Reference proteome</keyword>
<dbReference type="Pfam" id="PF04727">
    <property type="entry name" value="ELMO_CED12"/>
    <property type="match status" value="1"/>
</dbReference>
<proteinExistence type="predicted"/>
<evidence type="ECO:0000259" key="5">
    <source>
        <dbReference type="PROSITE" id="PS51335"/>
    </source>
</evidence>
<keyword evidence="3" id="KW-0729">SH3-binding</keyword>
<dbReference type="PANTHER" id="PTHR12771">
    <property type="entry name" value="ENGULFMENT AND CELL MOTILITY"/>
    <property type="match status" value="1"/>
</dbReference>